<evidence type="ECO:0000256" key="1">
    <source>
        <dbReference type="SAM" id="MobiDB-lite"/>
    </source>
</evidence>
<feature type="region of interest" description="Disordered" evidence="1">
    <location>
        <begin position="105"/>
        <end position="137"/>
    </location>
</feature>
<gene>
    <name evidence="2" type="ORF">QWY29_06920</name>
</gene>
<name>A0ABT8ESF4_9ACTN</name>
<dbReference type="Proteomes" id="UP001168537">
    <property type="component" value="Unassembled WGS sequence"/>
</dbReference>
<dbReference type="RefSeq" id="WP_300959966.1">
    <property type="nucleotide sequence ID" value="NZ_JAUHJR010000002.1"/>
</dbReference>
<reference evidence="2" key="1">
    <citation type="submission" date="2023-06" db="EMBL/GenBank/DDBJ databases">
        <title>Draft genome sequence of Nocardioides sp. SOB72.</title>
        <authorList>
            <person name="Zhang G."/>
        </authorList>
    </citation>
    <scope>NUCLEOTIDE SEQUENCE</scope>
    <source>
        <strain evidence="2">SOB72</strain>
    </source>
</reference>
<comment type="caution">
    <text evidence="2">The sequence shown here is derived from an EMBL/GenBank/DDBJ whole genome shotgun (WGS) entry which is preliminary data.</text>
</comment>
<feature type="region of interest" description="Disordered" evidence="1">
    <location>
        <begin position="1"/>
        <end position="21"/>
    </location>
</feature>
<sequence length="195" mass="20603">MEPPPSAVASHRRRSPDVTSEHIAERIVAEFVRDASAIGAAGGAIAAAVPGSVARLTGGTVTETSAHLERAFYRTRAPHRPTGTNTNPSQSAAMRFFTFLEPRCSRTPDRTVEGGGVMATDDAANQTAKGEPSTPRLPSSLVEVLLLGELFAAKQPAPMVDLSATWAIARRRWRDRNGDSDVGPSSIDTDASGEP</sequence>
<dbReference type="EMBL" id="JAUHJR010000002">
    <property type="protein sequence ID" value="MDN4161085.1"/>
    <property type="molecule type" value="Genomic_DNA"/>
</dbReference>
<evidence type="ECO:0000313" key="2">
    <source>
        <dbReference type="EMBL" id="MDN4161085.1"/>
    </source>
</evidence>
<organism evidence="2 3">
    <name type="scientific">Nocardioides abyssi</name>
    <dbReference type="NCBI Taxonomy" id="3058370"/>
    <lineage>
        <taxon>Bacteria</taxon>
        <taxon>Bacillati</taxon>
        <taxon>Actinomycetota</taxon>
        <taxon>Actinomycetes</taxon>
        <taxon>Propionibacteriales</taxon>
        <taxon>Nocardioidaceae</taxon>
        <taxon>Nocardioides</taxon>
    </lineage>
</organism>
<evidence type="ECO:0000313" key="3">
    <source>
        <dbReference type="Proteomes" id="UP001168537"/>
    </source>
</evidence>
<proteinExistence type="predicted"/>
<feature type="region of interest" description="Disordered" evidence="1">
    <location>
        <begin position="173"/>
        <end position="195"/>
    </location>
</feature>
<accession>A0ABT8ESF4</accession>
<protein>
    <submittedName>
        <fullName evidence="2">Uncharacterized protein</fullName>
    </submittedName>
</protein>
<keyword evidence="3" id="KW-1185">Reference proteome</keyword>